<keyword evidence="12" id="KW-0812">Transmembrane</keyword>
<evidence type="ECO:0000256" key="8">
    <source>
        <dbReference type="ARBA" id="ARBA00032824"/>
    </source>
</evidence>
<organism evidence="14 15">
    <name type="scientific">Sphagnum jensenii</name>
    <dbReference type="NCBI Taxonomy" id="128206"/>
    <lineage>
        <taxon>Eukaryota</taxon>
        <taxon>Viridiplantae</taxon>
        <taxon>Streptophyta</taxon>
        <taxon>Embryophyta</taxon>
        <taxon>Bryophyta</taxon>
        <taxon>Sphagnophytina</taxon>
        <taxon>Sphagnopsida</taxon>
        <taxon>Sphagnales</taxon>
        <taxon>Sphagnaceae</taxon>
        <taxon>Sphagnum</taxon>
    </lineage>
</organism>
<evidence type="ECO:0000256" key="12">
    <source>
        <dbReference type="SAM" id="Phobius"/>
    </source>
</evidence>
<dbReference type="SUPFAM" id="SSF52833">
    <property type="entry name" value="Thioredoxin-like"/>
    <property type="match status" value="1"/>
</dbReference>
<evidence type="ECO:0000256" key="10">
    <source>
        <dbReference type="ARBA" id="ARBA00042163"/>
    </source>
</evidence>
<keyword evidence="6" id="KW-1015">Disulfide bond</keyword>
<comment type="catalytic activity">
    <reaction evidence="11">
        <text>a hydroperoxide + [thioredoxin]-dithiol = an alcohol + [thioredoxin]-disulfide + H2O</text>
        <dbReference type="Rhea" id="RHEA:62620"/>
        <dbReference type="Rhea" id="RHEA-COMP:10698"/>
        <dbReference type="Rhea" id="RHEA-COMP:10700"/>
        <dbReference type="ChEBI" id="CHEBI:15377"/>
        <dbReference type="ChEBI" id="CHEBI:29950"/>
        <dbReference type="ChEBI" id="CHEBI:30879"/>
        <dbReference type="ChEBI" id="CHEBI:35924"/>
        <dbReference type="ChEBI" id="CHEBI:50058"/>
        <dbReference type="EC" id="1.11.1.24"/>
    </reaction>
</comment>
<dbReference type="EMBL" id="OZ020100">
    <property type="protein sequence ID" value="CAK9273881.1"/>
    <property type="molecule type" value="Genomic_DNA"/>
</dbReference>
<evidence type="ECO:0000256" key="5">
    <source>
        <dbReference type="ARBA" id="ARBA00023002"/>
    </source>
</evidence>
<proteinExistence type="inferred from homology"/>
<dbReference type="InterPro" id="IPR013766">
    <property type="entry name" value="Thioredoxin_domain"/>
</dbReference>
<dbReference type="InterPro" id="IPR000866">
    <property type="entry name" value="AhpC/TSA"/>
</dbReference>
<keyword evidence="4" id="KW-0049">Antioxidant</keyword>
<evidence type="ECO:0000313" key="15">
    <source>
        <dbReference type="Proteomes" id="UP001497444"/>
    </source>
</evidence>
<protein>
    <recommendedName>
        <fullName evidence="2">thioredoxin-dependent peroxiredoxin</fullName>
        <ecNumber evidence="2">1.11.1.24</ecNumber>
    </recommendedName>
    <alternativeName>
        <fullName evidence="8">Thioredoxin peroxidase</fullName>
    </alternativeName>
    <alternativeName>
        <fullName evidence="10">Thioredoxin-dependent peroxiredoxin Q</fullName>
    </alternativeName>
</protein>
<gene>
    <name evidence="14" type="ORF">CSSPJE1EN1_LOCUS19359</name>
</gene>
<dbReference type="Pfam" id="PF00578">
    <property type="entry name" value="AhpC-TSA"/>
    <property type="match status" value="1"/>
</dbReference>
<dbReference type="InterPro" id="IPR050924">
    <property type="entry name" value="Peroxiredoxin_BCP/PrxQ"/>
</dbReference>
<dbReference type="PANTHER" id="PTHR42801">
    <property type="entry name" value="THIOREDOXIN-DEPENDENT PEROXIDE REDUCTASE"/>
    <property type="match status" value="1"/>
</dbReference>
<dbReference type="Gene3D" id="3.40.30.10">
    <property type="entry name" value="Glutaredoxin"/>
    <property type="match status" value="1"/>
</dbReference>
<evidence type="ECO:0000256" key="4">
    <source>
        <dbReference type="ARBA" id="ARBA00022862"/>
    </source>
</evidence>
<dbReference type="PROSITE" id="PS51352">
    <property type="entry name" value="THIOREDOXIN_2"/>
    <property type="match status" value="1"/>
</dbReference>
<dbReference type="Proteomes" id="UP001497444">
    <property type="component" value="Chromosome 5"/>
</dbReference>
<feature type="domain" description="Thioredoxin" evidence="13">
    <location>
        <begin position="123"/>
        <end position="269"/>
    </location>
</feature>
<keyword evidence="5" id="KW-0560">Oxidoreductase</keyword>
<evidence type="ECO:0000256" key="6">
    <source>
        <dbReference type="ARBA" id="ARBA00023157"/>
    </source>
</evidence>
<keyword evidence="15" id="KW-1185">Reference proteome</keyword>
<keyword evidence="3" id="KW-0575">Peroxidase</keyword>
<evidence type="ECO:0000256" key="2">
    <source>
        <dbReference type="ARBA" id="ARBA00013017"/>
    </source>
</evidence>
<dbReference type="InterPro" id="IPR036249">
    <property type="entry name" value="Thioredoxin-like_sf"/>
</dbReference>
<evidence type="ECO:0000256" key="9">
    <source>
        <dbReference type="ARBA" id="ARBA00038489"/>
    </source>
</evidence>
<dbReference type="PANTHER" id="PTHR42801:SF4">
    <property type="entry name" value="AHPC_TSA FAMILY PROTEIN"/>
    <property type="match status" value="1"/>
</dbReference>
<sequence length="269" mass="29364">MHLRHTHTDKLVICTLSTHACTVYLLLVSCSLLVQDLSTVAMAPSFSLSLAMPAGAAISPAASAIIAYRNVAGSSSTVSSQLGRFSSSEIFAVKLVVAPSRRLCRFSVLDDSSARGRVAVCKLAKGDRIPPATLKDQDGRKVSLSKFKGRPLVLYFYPADESQGCTKQACSFRDSYEQFKKAGAEVVGVSGDSPESHKKFKAKYRLPYTLLSDEGNTLRKEFGVPPDFFGALAGRQTYVTDRQGVVQLIYNNQFQPEKHIQETLKFLQG</sequence>
<evidence type="ECO:0000259" key="13">
    <source>
        <dbReference type="PROSITE" id="PS51352"/>
    </source>
</evidence>
<keyword evidence="7" id="KW-0676">Redox-active center</keyword>
<reference evidence="14" key="1">
    <citation type="submission" date="2024-02" db="EMBL/GenBank/DDBJ databases">
        <authorList>
            <consortium name="ELIXIR-Norway"/>
            <consortium name="Elixir Norway"/>
        </authorList>
    </citation>
    <scope>NUCLEOTIDE SEQUENCE</scope>
</reference>
<feature type="transmembrane region" description="Helical" evidence="12">
    <location>
        <begin position="46"/>
        <end position="68"/>
    </location>
</feature>
<keyword evidence="12" id="KW-0472">Membrane</keyword>
<evidence type="ECO:0000256" key="1">
    <source>
        <dbReference type="ARBA" id="ARBA00004456"/>
    </source>
</evidence>
<evidence type="ECO:0000256" key="11">
    <source>
        <dbReference type="ARBA" id="ARBA00049091"/>
    </source>
</evidence>
<evidence type="ECO:0000256" key="7">
    <source>
        <dbReference type="ARBA" id="ARBA00023284"/>
    </source>
</evidence>
<comment type="subcellular location">
    <subcellularLocation>
        <location evidence="1">Plastid</location>
        <location evidence="1">Chloroplast thylakoid lumen</location>
    </subcellularLocation>
</comment>
<evidence type="ECO:0000256" key="3">
    <source>
        <dbReference type="ARBA" id="ARBA00022559"/>
    </source>
</evidence>
<keyword evidence="12" id="KW-1133">Transmembrane helix</keyword>
<dbReference type="CDD" id="cd03017">
    <property type="entry name" value="PRX_BCP"/>
    <property type="match status" value="1"/>
</dbReference>
<dbReference type="EC" id="1.11.1.24" evidence="2"/>
<name>A0ABP0X7C0_9BRYO</name>
<dbReference type="PROSITE" id="PS51257">
    <property type="entry name" value="PROKAR_LIPOPROTEIN"/>
    <property type="match status" value="1"/>
</dbReference>
<evidence type="ECO:0000313" key="14">
    <source>
        <dbReference type="EMBL" id="CAK9273881.1"/>
    </source>
</evidence>
<accession>A0ABP0X7C0</accession>
<comment type="similarity">
    <text evidence="9">Belongs to the peroxiredoxin family. BCP/PrxQ subfamily.</text>
</comment>
<feature type="transmembrane region" description="Helical" evidence="12">
    <location>
        <begin position="12"/>
        <end position="34"/>
    </location>
</feature>